<evidence type="ECO:0000313" key="1">
    <source>
        <dbReference type="EMBL" id="QDS68931.1"/>
    </source>
</evidence>
<sequence length="115" mass="12690">MGSPSASQSAITLGLSRAVEIEQRLAHIILYEAICKESVAERALIRKWTSSGSANMLHLRPTVANEQTIPRVGLRNGLALLHLSFTLLNLTTRPDALRNLGKDGDKRIKQLDDFK</sequence>
<evidence type="ECO:0000313" key="2">
    <source>
        <dbReference type="Proteomes" id="UP000316270"/>
    </source>
</evidence>
<reference evidence="1 2" key="1">
    <citation type="submission" date="2019-07" db="EMBL/GenBank/DDBJ databases">
        <title>Finished genome of Venturia effusa.</title>
        <authorList>
            <person name="Young C.A."/>
            <person name="Cox M.P."/>
            <person name="Ganley A.R.D."/>
            <person name="David W.J."/>
        </authorList>
    </citation>
    <scope>NUCLEOTIDE SEQUENCE [LARGE SCALE GENOMIC DNA]</scope>
    <source>
        <strain evidence="2">albino</strain>
    </source>
</reference>
<gene>
    <name evidence="1" type="ORF">FKW77_008417</name>
</gene>
<dbReference type="EMBL" id="CP042186">
    <property type="protein sequence ID" value="QDS68931.1"/>
    <property type="molecule type" value="Genomic_DNA"/>
</dbReference>
<name>A0A517KZV1_9PEZI</name>
<protein>
    <submittedName>
        <fullName evidence="1">Uncharacterized protein</fullName>
    </submittedName>
</protein>
<accession>A0A517KZV1</accession>
<proteinExistence type="predicted"/>
<organism evidence="1 2">
    <name type="scientific">Venturia effusa</name>
    <dbReference type="NCBI Taxonomy" id="50376"/>
    <lineage>
        <taxon>Eukaryota</taxon>
        <taxon>Fungi</taxon>
        <taxon>Dikarya</taxon>
        <taxon>Ascomycota</taxon>
        <taxon>Pezizomycotina</taxon>
        <taxon>Dothideomycetes</taxon>
        <taxon>Pleosporomycetidae</taxon>
        <taxon>Venturiales</taxon>
        <taxon>Venturiaceae</taxon>
        <taxon>Venturia</taxon>
    </lineage>
</organism>
<dbReference type="AlphaFoldDB" id="A0A517KZV1"/>
<dbReference type="Proteomes" id="UP000316270">
    <property type="component" value="Chromosome 2"/>
</dbReference>
<keyword evidence="2" id="KW-1185">Reference proteome</keyword>